<dbReference type="GeneID" id="106460177"/>
<feature type="region of interest" description="Disordered" evidence="5">
    <location>
        <begin position="132"/>
        <end position="163"/>
    </location>
</feature>
<keyword evidence="8" id="KW-1185">Reference proteome</keyword>
<dbReference type="PROSITE" id="PS00824">
    <property type="entry name" value="EF1BD_1"/>
    <property type="match status" value="1"/>
</dbReference>
<dbReference type="InterPro" id="IPR018940">
    <property type="entry name" value="EF-1_beta_acid_region_euk"/>
</dbReference>
<organism evidence="8 9">
    <name type="scientific">Limulus polyphemus</name>
    <name type="common">Atlantic horseshoe crab</name>
    <dbReference type="NCBI Taxonomy" id="6850"/>
    <lineage>
        <taxon>Eukaryota</taxon>
        <taxon>Metazoa</taxon>
        <taxon>Ecdysozoa</taxon>
        <taxon>Arthropoda</taxon>
        <taxon>Chelicerata</taxon>
        <taxon>Merostomata</taxon>
        <taxon>Xiphosura</taxon>
        <taxon>Limulidae</taxon>
        <taxon>Limulus</taxon>
    </lineage>
</organism>
<dbReference type="InterPro" id="IPR036219">
    <property type="entry name" value="eEF-1beta-like_sf"/>
</dbReference>
<dbReference type="InterPro" id="IPR049720">
    <property type="entry name" value="EF1B_bsu/dsu"/>
</dbReference>
<comment type="similarity">
    <text evidence="1">Belongs to the EF-1-beta/EF-1-delta family.</text>
</comment>
<feature type="domain" description="Translation elongation factor EF1B beta/delta subunit guanine nucleotide exchange" evidence="6">
    <location>
        <begin position="189"/>
        <end position="275"/>
    </location>
</feature>
<dbReference type="SMART" id="SM00888">
    <property type="entry name" value="EF1_GNE"/>
    <property type="match status" value="1"/>
</dbReference>
<evidence type="ECO:0000259" key="7">
    <source>
        <dbReference type="SMART" id="SM01182"/>
    </source>
</evidence>
<evidence type="ECO:0000256" key="3">
    <source>
        <dbReference type="ARBA" id="ARBA00022917"/>
    </source>
</evidence>
<dbReference type="PANTHER" id="PTHR11595">
    <property type="entry name" value="EF-HAND AND COILED-COIL DOMAIN-CONTAINING FAMILY MEMBER"/>
    <property type="match status" value="1"/>
</dbReference>
<evidence type="ECO:0000256" key="2">
    <source>
        <dbReference type="ARBA" id="ARBA00022768"/>
    </source>
</evidence>
<feature type="domain" description="Elongation factor 1 beta central acidic region eukaryote" evidence="7">
    <location>
        <begin position="154"/>
        <end position="180"/>
    </location>
</feature>
<accession>A0ABM1B5M8</accession>
<dbReference type="Pfam" id="PF00736">
    <property type="entry name" value="EF1_GNE"/>
    <property type="match status" value="1"/>
</dbReference>
<keyword evidence="3" id="KW-0648">Protein biosynthesis</keyword>
<dbReference type="Pfam" id="PF10587">
    <property type="entry name" value="EF-1_beta_acid"/>
    <property type="match status" value="1"/>
</dbReference>
<keyword evidence="4" id="KW-0175">Coiled coil</keyword>
<gene>
    <name evidence="9" type="primary">LOC106460177</name>
</gene>
<dbReference type="RefSeq" id="XP_013775317.1">
    <property type="nucleotide sequence ID" value="XM_013919863.2"/>
</dbReference>
<dbReference type="InterPro" id="IPR014717">
    <property type="entry name" value="Transl_elong_EF1B/ribsomal_bS6"/>
</dbReference>
<dbReference type="Proteomes" id="UP000694941">
    <property type="component" value="Unplaced"/>
</dbReference>
<dbReference type="SMART" id="SM01182">
    <property type="entry name" value="EF-1_beta_acid"/>
    <property type="match status" value="1"/>
</dbReference>
<evidence type="ECO:0000256" key="5">
    <source>
        <dbReference type="SAM" id="MobiDB-lite"/>
    </source>
</evidence>
<sequence length="275" mass="31100">MTHPLLHETIWYDQCKHLDAERTLQEQLVTKQADGSEKQYMKSSLSKQAPQISLVDEIAQVRQHIKNSLMSGDAGSVKGCSTQDVSEMVSQLQHLEIENTNIKNIIANLTNLVSNLDARVNALENKNTLAATTETNKLQPPKPVAKNDDDDIDLFGSDEEEDQEANKLREKRLEEYQQKKSKKPAVIAKSSVVLDIKPWDDETDLKLMEKQVRKIETDGLLWGAARLVPLAYGIHKLQISCVVEDEKVSIDWLQEKIEELEEVVQSVDIASFNKI</sequence>
<evidence type="ECO:0000256" key="4">
    <source>
        <dbReference type="SAM" id="Coils"/>
    </source>
</evidence>
<dbReference type="PANTHER" id="PTHR11595:SF26">
    <property type="entry name" value="ELONGATION FACTOR 1-DELTA"/>
    <property type="match status" value="1"/>
</dbReference>
<feature type="compositionally biased region" description="Acidic residues" evidence="5">
    <location>
        <begin position="148"/>
        <end position="163"/>
    </location>
</feature>
<reference evidence="9" key="1">
    <citation type="submission" date="2025-08" db="UniProtKB">
        <authorList>
            <consortium name="RefSeq"/>
        </authorList>
    </citation>
    <scope>IDENTIFICATION</scope>
    <source>
        <tissue evidence="9">Muscle</tissue>
    </source>
</reference>
<keyword evidence="2" id="KW-0251">Elongation factor</keyword>
<dbReference type="InterPro" id="IPR014038">
    <property type="entry name" value="EF1B_bsu/dsu_GNE"/>
</dbReference>
<dbReference type="SUPFAM" id="SSF54984">
    <property type="entry name" value="eEF-1beta-like"/>
    <property type="match status" value="1"/>
</dbReference>
<evidence type="ECO:0000313" key="9">
    <source>
        <dbReference type="RefSeq" id="XP_013775317.1"/>
    </source>
</evidence>
<evidence type="ECO:0000256" key="1">
    <source>
        <dbReference type="ARBA" id="ARBA00007411"/>
    </source>
</evidence>
<name>A0ABM1B5M8_LIMPO</name>
<dbReference type="CDD" id="cd00292">
    <property type="entry name" value="EF1B"/>
    <property type="match status" value="1"/>
</dbReference>
<evidence type="ECO:0000313" key="8">
    <source>
        <dbReference type="Proteomes" id="UP000694941"/>
    </source>
</evidence>
<dbReference type="InterPro" id="IPR001326">
    <property type="entry name" value="Transl_elong_EF1B_B/D_CS"/>
</dbReference>
<evidence type="ECO:0000259" key="6">
    <source>
        <dbReference type="SMART" id="SM00888"/>
    </source>
</evidence>
<feature type="coiled-coil region" evidence="4">
    <location>
        <begin position="92"/>
        <end position="126"/>
    </location>
</feature>
<proteinExistence type="inferred from homology"/>
<protein>
    <submittedName>
        <fullName evidence="9">LOW QUALITY PROTEIN: elongation factor 1-delta-like</fullName>
    </submittedName>
</protein>
<feature type="coiled-coil region" evidence="4">
    <location>
        <begin position="243"/>
        <end position="270"/>
    </location>
</feature>
<dbReference type="Gene3D" id="3.30.70.60">
    <property type="match status" value="1"/>
</dbReference>